<organism evidence="2 3">
    <name type="scientific">Tupaia chinensis</name>
    <name type="common">Chinese tree shrew</name>
    <name type="synonym">Tupaia belangeri chinensis</name>
    <dbReference type="NCBI Taxonomy" id="246437"/>
    <lineage>
        <taxon>Eukaryota</taxon>
        <taxon>Metazoa</taxon>
        <taxon>Chordata</taxon>
        <taxon>Craniata</taxon>
        <taxon>Vertebrata</taxon>
        <taxon>Euteleostomi</taxon>
        <taxon>Mammalia</taxon>
        <taxon>Eutheria</taxon>
        <taxon>Euarchontoglires</taxon>
        <taxon>Scandentia</taxon>
        <taxon>Tupaiidae</taxon>
        <taxon>Tupaia</taxon>
    </lineage>
</organism>
<feature type="compositionally biased region" description="Polar residues" evidence="1">
    <location>
        <begin position="48"/>
        <end position="62"/>
    </location>
</feature>
<evidence type="ECO:0000256" key="1">
    <source>
        <dbReference type="SAM" id="MobiDB-lite"/>
    </source>
</evidence>
<evidence type="ECO:0000313" key="3">
    <source>
        <dbReference type="Proteomes" id="UP000011518"/>
    </source>
</evidence>
<evidence type="ECO:0000313" key="2">
    <source>
        <dbReference type="EMBL" id="ELW48941.1"/>
    </source>
</evidence>
<dbReference type="InParanoid" id="L9JED0"/>
<proteinExistence type="predicted"/>
<keyword evidence="3" id="KW-1185">Reference proteome</keyword>
<gene>
    <name evidence="2" type="ORF">TREES_T100010987</name>
</gene>
<feature type="region of interest" description="Disordered" evidence="1">
    <location>
        <begin position="1"/>
        <end position="29"/>
    </location>
</feature>
<dbReference type="EMBL" id="KB321014">
    <property type="protein sequence ID" value="ELW48941.1"/>
    <property type="molecule type" value="Genomic_DNA"/>
</dbReference>
<name>L9JED0_TUPCH</name>
<dbReference type="AlphaFoldDB" id="L9JED0"/>
<reference evidence="3" key="2">
    <citation type="journal article" date="2013" name="Nat. Commun.">
        <title>Genome of the Chinese tree shrew.</title>
        <authorList>
            <person name="Fan Y."/>
            <person name="Huang Z.Y."/>
            <person name="Cao C.C."/>
            <person name="Chen C.S."/>
            <person name="Chen Y.X."/>
            <person name="Fan D.D."/>
            <person name="He J."/>
            <person name="Hou H.L."/>
            <person name="Hu L."/>
            <person name="Hu X.T."/>
            <person name="Jiang X.T."/>
            <person name="Lai R."/>
            <person name="Lang Y.S."/>
            <person name="Liang B."/>
            <person name="Liao S.G."/>
            <person name="Mu D."/>
            <person name="Ma Y.Y."/>
            <person name="Niu Y.Y."/>
            <person name="Sun X.Q."/>
            <person name="Xia J.Q."/>
            <person name="Xiao J."/>
            <person name="Xiong Z.Q."/>
            <person name="Xu L."/>
            <person name="Yang L."/>
            <person name="Zhang Y."/>
            <person name="Zhao W."/>
            <person name="Zhao X.D."/>
            <person name="Zheng Y.T."/>
            <person name="Zhou J.M."/>
            <person name="Zhu Y.B."/>
            <person name="Zhang G.J."/>
            <person name="Wang J."/>
            <person name="Yao Y.G."/>
        </authorList>
    </citation>
    <scope>NUCLEOTIDE SEQUENCE [LARGE SCALE GENOMIC DNA]</scope>
</reference>
<feature type="region of interest" description="Disordered" evidence="1">
    <location>
        <begin position="46"/>
        <end position="75"/>
    </location>
</feature>
<dbReference type="Proteomes" id="UP000011518">
    <property type="component" value="Unassembled WGS sequence"/>
</dbReference>
<reference evidence="3" key="1">
    <citation type="submission" date="2012-07" db="EMBL/GenBank/DDBJ databases">
        <title>Genome of the Chinese tree shrew, a rising model animal genetically related to primates.</title>
        <authorList>
            <person name="Zhang G."/>
            <person name="Fan Y."/>
            <person name="Yao Y."/>
            <person name="Huang Z."/>
        </authorList>
    </citation>
    <scope>NUCLEOTIDE SEQUENCE [LARGE SCALE GENOMIC DNA]</scope>
</reference>
<accession>L9JED0</accession>
<sequence>MLEAEQRRRGLSASCYGDARRSRSAGALGSPQMHFTFRRFGTDPVTLLPTQNSHQGEPTSGVTGPGCGAIDCRDEPDAAEDGGQLLSFRLPSPFQFPVALFQSKVLCLSDMRASLRTKPQLQTG</sequence>
<protein>
    <submittedName>
        <fullName evidence="2">Uncharacterized protein</fullName>
    </submittedName>
</protein>